<reference evidence="1 2" key="1">
    <citation type="submission" date="2017-11" db="EMBL/GenBank/DDBJ databases">
        <title>De-novo sequencing of pomegranate (Punica granatum L.) genome.</title>
        <authorList>
            <person name="Akparov Z."/>
            <person name="Amiraslanov A."/>
            <person name="Hajiyeva S."/>
            <person name="Abbasov M."/>
            <person name="Kaur K."/>
            <person name="Hamwieh A."/>
            <person name="Solovyev V."/>
            <person name="Salamov A."/>
            <person name="Braich B."/>
            <person name="Kosarev P."/>
            <person name="Mahmoud A."/>
            <person name="Hajiyev E."/>
            <person name="Babayeva S."/>
            <person name="Izzatullayeva V."/>
            <person name="Mammadov A."/>
            <person name="Mammadov A."/>
            <person name="Sharifova S."/>
            <person name="Ojaghi J."/>
            <person name="Eynullazada K."/>
            <person name="Bayramov B."/>
            <person name="Abdulazimova A."/>
            <person name="Shahmuradov I."/>
        </authorList>
    </citation>
    <scope>NUCLEOTIDE SEQUENCE [LARGE SCALE GENOMIC DNA]</scope>
    <source>
        <strain evidence="2">cv. AG2017</strain>
        <tissue evidence="1">Leaf</tissue>
    </source>
</reference>
<dbReference type="AlphaFoldDB" id="A0A2I0I0T5"/>
<sequence>MVASPGLDDPRLEKRGVKIQPPWLIRLEELTMLLPLDEPRRGVSDLASCLPMLPSPGFVAEPSHLDLASLRSSRLGMMEAAAGGGARKAVKTVVMEDQRAWGGGGGSRRR</sequence>
<evidence type="ECO:0000313" key="1">
    <source>
        <dbReference type="EMBL" id="PKI37568.1"/>
    </source>
</evidence>
<comment type="caution">
    <text evidence="1">The sequence shown here is derived from an EMBL/GenBank/DDBJ whole genome shotgun (WGS) entry which is preliminary data.</text>
</comment>
<proteinExistence type="predicted"/>
<name>A0A2I0I0T5_PUNGR</name>
<keyword evidence="2" id="KW-1185">Reference proteome</keyword>
<protein>
    <submittedName>
        <fullName evidence="1">Uncharacterized protein</fullName>
    </submittedName>
</protein>
<gene>
    <name evidence="1" type="ORF">CRG98_042039</name>
</gene>
<accession>A0A2I0I0T5</accession>
<evidence type="ECO:0000313" key="2">
    <source>
        <dbReference type="Proteomes" id="UP000233551"/>
    </source>
</evidence>
<dbReference type="Proteomes" id="UP000233551">
    <property type="component" value="Unassembled WGS sequence"/>
</dbReference>
<dbReference type="EMBL" id="PGOL01004349">
    <property type="protein sequence ID" value="PKI37568.1"/>
    <property type="molecule type" value="Genomic_DNA"/>
</dbReference>
<organism evidence="1 2">
    <name type="scientific">Punica granatum</name>
    <name type="common">Pomegranate</name>
    <dbReference type="NCBI Taxonomy" id="22663"/>
    <lineage>
        <taxon>Eukaryota</taxon>
        <taxon>Viridiplantae</taxon>
        <taxon>Streptophyta</taxon>
        <taxon>Embryophyta</taxon>
        <taxon>Tracheophyta</taxon>
        <taxon>Spermatophyta</taxon>
        <taxon>Magnoliopsida</taxon>
        <taxon>eudicotyledons</taxon>
        <taxon>Gunneridae</taxon>
        <taxon>Pentapetalae</taxon>
        <taxon>rosids</taxon>
        <taxon>malvids</taxon>
        <taxon>Myrtales</taxon>
        <taxon>Lythraceae</taxon>
        <taxon>Punica</taxon>
    </lineage>
</organism>